<dbReference type="InterPro" id="IPR002885">
    <property type="entry name" value="PPR_rpt"/>
</dbReference>
<accession>A0A678WGS7</accession>
<feature type="repeat" description="PPR" evidence="3">
    <location>
        <begin position="228"/>
        <end position="262"/>
    </location>
</feature>
<dbReference type="EMBL" id="MH005019">
    <property type="protein sequence ID" value="AYM01019.1"/>
    <property type="molecule type" value="mRNA"/>
</dbReference>
<evidence type="ECO:0000256" key="2">
    <source>
        <dbReference type="ARBA" id="ARBA00022737"/>
    </source>
</evidence>
<protein>
    <submittedName>
        <fullName evidence="4">Pentatricopeptide repeat protein</fullName>
    </submittedName>
</protein>
<dbReference type="NCBIfam" id="TIGR00756">
    <property type="entry name" value="PPR"/>
    <property type="match status" value="1"/>
</dbReference>
<dbReference type="GO" id="GO:0003729">
    <property type="term" value="F:mRNA binding"/>
    <property type="evidence" value="ECO:0007669"/>
    <property type="project" value="InterPro"/>
</dbReference>
<proteinExistence type="evidence at transcript level"/>
<dbReference type="PROSITE" id="PS51375">
    <property type="entry name" value="PPR"/>
    <property type="match status" value="2"/>
</dbReference>
<reference evidence="4" key="1">
    <citation type="journal article" date="2018" name="Molecules">
        <title>The Pentatricopeptide Repeat Gene Family in Salvia miltiorrhiza: Genome-Wide Characterization and Expression Analysis.</title>
        <authorList>
            <person name="Li H."/>
            <person name="Li C."/>
            <person name="Deng Y."/>
            <person name="Jiang X."/>
            <person name="Lu S."/>
        </authorList>
    </citation>
    <scope>NUCLEOTIDE SEQUENCE</scope>
</reference>
<dbReference type="InterPro" id="IPR011990">
    <property type="entry name" value="TPR-like_helical_dom_sf"/>
</dbReference>
<reference evidence="4" key="2">
    <citation type="submission" date="2018-02" db="EMBL/GenBank/DDBJ databases">
        <authorList>
            <person name="Li H.Q."/>
            <person name="Lu S.F."/>
        </authorList>
    </citation>
    <scope>NUCLEOTIDE SEQUENCE</scope>
</reference>
<dbReference type="PANTHER" id="PTHR47874">
    <property type="entry name" value="EXPRESSED PROTEIN"/>
    <property type="match status" value="1"/>
</dbReference>
<organism evidence="4">
    <name type="scientific">Salvia miltiorrhiza</name>
    <name type="common">Chinese sage</name>
    <dbReference type="NCBI Taxonomy" id="226208"/>
    <lineage>
        <taxon>Eukaryota</taxon>
        <taxon>Viridiplantae</taxon>
        <taxon>Streptophyta</taxon>
        <taxon>Embryophyta</taxon>
        <taxon>Tracheophyta</taxon>
        <taxon>Spermatophyta</taxon>
        <taxon>Magnoliopsida</taxon>
        <taxon>eudicotyledons</taxon>
        <taxon>Gunneridae</taxon>
        <taxon>Pentapetalae</taxon>
        <taxon>asterids</taxon>
        <taxon>lamiids</taxon>
        <taxon>Lamiales</taxon>
        <taxon>Lamiaceae</taxon>
        <taxon>Nepetoideae</taxon>
        <taxon>Mentheae</taxon>
        <taxon>Salviinae</taxon>
        <taxon>Salvia</taxon>
        <taxon>Salvia incertae sedis</taxon>
    </lineage>
</organism>
<dbReference type="Pfam" id="PF01535">
    <property type="entry name" value="PPR"/>
    <property type="match status" value="2"/>
</dbReference>
<keyword evidence="2" id="KW-0677">Repeat</keyword>
<evidence type="ECO:0000256" key="3">
    <source>
        <dbReference type="PROSITE-ProRule" id="PRU00708"/>
    </source>
</evidence>
<sequence length="438" mass="48857">MAAAARGGAASLRILRAKYTSSVNEGRRRCRFARLLNIQQRDSSSSSSSSASSTEIPLLQKLLKAPLSTIKSTLDSEFSSDSAEFPSAALLSSLHTSAPQKANLIIEWKLEKLRNDDANSKDLTRYARLISLCESIKNLDVAMLVFSSMEEQGIRPTSSVFNALISTSLSSGNLMTALSLFEIMEASESYKPDANSYNAFISAYASRGNKTAAEDWLKAKTASGFLADARTYGFLVRCCIKSRAFEDARRYFEEMTFEGLVPDESVVQDVLMMYCQLRDSRKVKEVSEFVLKHGGRIDRIVWKKVVDLYRELGLAGALEELVVALTESSQGSEARSVVHCSLIRMHADRDRLDDVEYCVGRMLKHGVSFGCDEDVEKVICCYFRREAYDRLDMFLERVKHSCKLTRSTYDLLGAGYRRAGLSEKMNAVASEMKRAGFV</sequence>
<dbReference type="Pfam" id="PF13812">
    <property type="entry name" value="PPR_3"/>
    <property type="match status" value="1"/>
</dbReference>
<evidence type="ECO:0000256" key="1">
    <source>
        <dbReference type="ARBA" id="ARBA00007626"/>
    </source>
</evidence>
<dbReference type="Gene3D" id="1.25.40.10">
    <property type="entry name" value="Tetratricopeptide repeat domain"/>
    <property type="match status" value="1"/>
</dbReference>
<comment type="similarity">
    <text evidence="1">Belongs to the PPR family. P subfamily.</text>
</comment>
<feature type="repeat" description="PPR" evidence="3">
    <location>
        <begin position="122"/>
        <end position="156"/>
    </location>
</feature>
<name>A0A678WGS7_SALMI</name>
<dbReference type="InterPro" id="IPR044179">
    <property type="entry name" value="PPR5-like"/>
</dbReference>
<dbReference type="PANTHER" id="PTHR47874:SF4">
    <property type="entry name" value="EXPRESSED PROTEIN"/>
    <property type="match status" value="1"/>
</dbReference>
<dbReference type="AlphaFoldDB" id="A0A678WGS7"/>
<evidence type="ECO:0000313" key="4">
    <source>
        <dbReference type="EMBL" id="AYM01019.1"/>
    </source>
</evidence>